<dbReference type="SUPFAM" id="SSF46955">
    <property type="entry name" value="Putative DNA-binding domain"/>
    <property type="match status" value="1"/>
</dbReference>
<dbReference type="Gene3D" id="3.40.50.2300">
    <property type="match status" value="1"/>
</dbReference>
<dbReference type="RefSeq" id="WP_145263345.1">
    <property type="nucleotide sequence ID" value="NZ_CP036279.1"/>
</dbReference>
<dbReference type="PANTHER" id="PTHR44591">
    <property type="entry name" value="STRESS RESPONSE REGULATOR PROTEIN 1"/>
    <property type="match status" value="1"/>
</dbReference>
<evidence type="ECO:0000313" key="5">
    <source>
        <dbReference type="Proteomes" id="UP000317093"/>
    </source>
</evidence>
<keyword evidence="5" id="KW-1185">Reference proteome</keyword>
<reference evidence="4 5" key="1">
    <citation type="submission" date="2019-02" db="EMBL/GenBank/DDBJ databases">
        <title>Deep-cultivation of Planctomycetes and their phenomic and genomic characterization uncovers novel biology.</title>
        <authorList>
            <person name="Wiegand S."/>
            <person name="Jogler M."/>
            <person name="Boedeker C."/>
            <person name="Pinto D."/>
            <person name="Vollmers J."/>
            <person name="Rivas-Marin E."/>
            <person name="Kohn T."/>
            <person name="Peeters S.H."/>
            <person name="Heuer A."/>
            <person name="Rast P."/>
            <person name="Oberbeckmann S."/>
            <person name="Bunk B."/>
            <person name="Jeske O."/>
            <person name="Meyerdierks A."/>
            <person name="Storesund J.E."/>
            <person name="Kallscheuer N."/>
            <person name="Luecker S."/>
            <person name="Lage O.M."/>
            <person name="Pohl T."/>
            <person name="Merkel B.J."/>
            <person name="Hornburger P."/>
            <person name="Mueller R.-W."/>
            <person name="Bruemmer F."/>
            <person name="Labrenz M."/>
            <person name="Spormann A.M."/>
            <person name="Op den Camp H."/>
            <person name="Overmann J."/>
            <person name="Amann R."/>
            <person name="Jetten M.S.M."/>
            <person name="Mascher T."/>
            <person name="Medema M.H."/>
            <person name="Devos D.P."/>
            <person name="Kaster A.-K."/>
            <person name="Ovreas L."/>
            <person name="Rohde M."/>
            <person name="Galperin M.Y."/>
            <person name="Jogler C."/>
        </authorList>
    </citation>
    <scope>NUCLEOTIDE SEQUENCE [LARGE SCALE GENOMIC DNA]</scope>
    <source>
        <strain evidence="4 5">Pan216</strain>
    </source>
</reference>
<dbReference type="InterPro" id="IPR050595">
    <property type="entry name" value="Bact_response_regulator"/>
</dbReference>
<dbReference type="KEGG" id="knv:Pan216_57500"/>
<dbReference type="Pfam" id="PF00072">
    <property type="entry name" value="Response_reg"/>
    <property type="match status" value="1"/>
</dbReference>
<organism evidence="4 5">
    <name type="scientific">Kolteria novifilia</name>
    <dbReference type="NCBI Taxonomy" id="2527975"/>
    <lineage>
        <taxon>Bacteria</taxon>
        <taxon>Pseudomonadati</taxon>
        <taxon>Planctomycetota</taxon>
        <taxon>Planctomycetia</taxon>
        <taxon>Kolteriales</taxon>
        <taxon>Kolteriaceae</taxon>
        <taxon>Kolteria</taxon>
    </lineage>
</organism>
<feature type="domain" description="Response regulatory" evidence="3">
    <location>
        <begin position="69"/>
        <end position="185"/>
    </location>
</feature>
<evidence type="ECO:0000259" key="3">
    <source>
        <dbReference type="PROSITE" id="PS50110"/>
    </source>
</evidence>
<dbReference type="PROSITE" id="PS50110">
    <property type="entry name" value="RESPONSE_REGULATORY"/>
    <property type="match status" value="1"/>
</dbReference>
<dbReference type="InterPro" id="IPR001789">
    <property type="entry name" value="Sig_transdc_resp-reg_receiver"/>
</dbReference>
<dbReference type="SUPFAM" id="SSF52172">
    <property type="entry name" value="CheY-like"/>
    <property type="match status" value="1"/>
</dbReference>
<dbReference type="Pfam" id="PF12728">
    <property type="entry name" value="HTH_17"/>
    <property type="match status" value="1"/>
</dbReference>
<keyword evidence="1 2" id="KW-0597">Phosphoprotein</keyword>
<evidence type="ECO:0000256" key="2">
    <source>
        <dbReference type="PROSITE-ProRule" id="PRU00169"/>
    </source>
</evidence>
<dbReference type="AlphaFoldDB" id="A0A518BD15"/>
<protein>
    <submittedName>
        <fullName evidence="4">Response regulator MprA</fullName>
    </submittedName>
</protein>
<dbReference type="OrthoDB" id="261949at2"/>
<dbReference type="PANTHER" id="PTHR44591:SF3">
    <property type="entry name" value="RESPONSE REGULATORY DOMAIN-CONTAINING PROTEIN"/>
    <property type="match status" value="1"/>
</dbReference>
<name>A0A518BD15_9BACT</name>
<accession>A0A518BD15</accession>
<dbReference type="SMART" id="SM00448">
    <property type="entry name" value="REC"/>
    <property type="match status" value="1"/>
</dbReference>
<dbReference type="GO" id="GO:0000160">
    <property type="term" value="P:phosphorelay signal transduction system"/>
    <property type="evidence" value="ECO:0007669"/>
    <property type="project" value="InterPro"/>
</dbReference>
<dbReference type="EMBL" id="CP036279">
    <property type="protein sequence ID" value="QDU64857.1"/>
    <property type="molecule type" value="Genomic_DNA"/>
</dbReference>
<dbReference type="CDD" id="cd00156">
    <property type="entry name" value="REC"/>
    <property type="match status" value="1"/>
</dbReference>
<proteinExistence type="predicted"/>
<gene>
    <name evidence="4" type="primary">mprA_3</name>
    <name evidence="4" type="ORF">Pan216_57500</name>
</gene>
<dbReference type="InterPro" id="IPR011006">
    <property type="entry name" value="CheY-like_superfamily"/>
</dbReference>
<evidence type="ECO:0000256" key="1">
    <source>
        <dbReference type="ARBA" id="ARBA00022553"/>
    </source>
</evidence>
<dbReference type="InterPro" id="IPR009061">
    <property type="entry name" value="DNA-bd_dom_put_sf"/>
</dbReference>
<feature type="modified residue" description="4-aspartylphosphate" evidence="2">
    <location>
        <position position="119"/>
    </location>
</feature>
<dbReference type="InterPro" id="IPR041657">
    <property type="entry name" value="HTH_17"/>
</dbReference>
<evidence type="ECO:0000313" key="4">
    <source>
        <dbReference type="EMBL" id="QDU64857.1"/>
    </source>
</evidence>
<sequence>MKKVFTTGQVAKICKVAPRTVSKWFDSGRLVGYRIPGSQDRRIPREHLIRFLKEHQMPLGELEEESMSKLLIIGTDRMMIDRLRAMMPESEDYKVQIAHSGFEAGIQAESFHPDAIVLDLAMGRSEGIQIASNLRRNNSYDECVIIGLASEDEADPDSLTNHGFTEVFKKPFDPALLVERLRTMVRSKKEAL</sequence>
<dbReference type="Proteomes" id="UP000317093">
    <property type="component" value="Chromosome"/>
</dbReference>